<organism evidence="1 2">
    <name type="scientific">Nesterenkonia rhizosphaerae</name>
    <dbReference type="NCBI Taxonomy" id="1348272"/>
    <lineage>
        <taxon>Bacteria</taxon>
        <taxon>Bacillati</taxon>
        <taxon>Actinomycetota</taxon>
        <taxon>Actinomycetes</taxon>
        <taxon>Micrococcales</taxon>
        <taxon>Micrococcaceae</taxon>
        <taxon>Nesterenkonia</taxon>
    </lineage>
</organism>
<sequence length="60" mass="6946">MPDPYCHPDYLEIGEWEYLEAFASVWEGIETSTLAEAGQPQDEINQFLWQQSQARAAWTP</sequence>
<evidence type="ECO:0000313" key="2">
    <source>
        <dbReference type="Proteomes" id="UP001500368"/>
    </source>
</evidence>
<keyword evidence="2" id="KW-1185">Reference proteome</keyword>
<dbReference type="Proteomes" id="UP001500368">
    <property type="component" value="Unassembled WGS sequence"/>
</dbReference>
<protein>
    <submittedName>
        <fullName evidence="1">Uncharacterized protein</fullName>
    </submittedName>
</protein>
<reference evidence="2" key="1">
    <citation type="journal article" date="2019" name="Int. J. Syst. Evol. Microbiol.">
        <title>The Global Catalogue of Microorganisms (GCM) 10K type strain sequencing project: providing services to taxonomists for standard genome sequencing and annotation.</title>
        <authorList>
            <consortium name="The Broad Institute Genomics Platform"/>
            <consortium name="The Broad Institute Genome Sequencing Center for Infectious Disease"/>
            <person name="Wu L."/>
            <person name="Ma J."/>
        </authorList>
    </citation>
    <scope>NUCLEOTIDE SEQUENCE [LARGE SCALE GENOMIC DNA]</scope>
    <source>
        <strain evidence="2">JCM 19129</strain>
    </source>
</reference>
<name>A0ABP9GCH2_9MICC</name>
<accession>A0ABP9GCH2</accession>
<proteinExistence type="predicted"/>
<dbReference type="EMBL" id="BAABLW010000007">
    <property type="protein sequence ID" value="GAA4927443.1"/>
    <property type="molecule type" value="Genomic_DNA"/>
</dbReference>
<comment type="caution">
    <text evidence="1">The sequence shown here is derived from an EMBL/GenBank/DDBJ whole genome shotgun (WGS) entry which is preliminary data.</text>
</comment>
<evidence type="ECO:0000313" key="1">
    <source>
        <dbReference type="EMBL" id="GAA4927443.1"/>
    </source>
</evidence>
<gene>
    <name evidence="1" type="ORF">GCM10025790_27010</name>
</gene>